<dbReference type="EnsemblMetazoa" id="Aqu2.1.24134_001">
    <property type="protein sequence ID" value="Aqu2.1.24134_001"/>
    <property type="gene ID" value="Aqu2.1.24134"/>
</dbReference>
<feature type="signal peptide" evidence="1">
    <location>
        <begin position="1"/>
        <end position="20"/>
    </location>
</feature>
<dbReference type="InterPro" id="IPR011029">
    <property type="entry name" value="DEATH-like_dom_sf"/>
</dbReference>
<organism evidence="3">
    <name type="scientific">Amphimedon queenslandica</name>
    <name type="common">Sponge</name>
    <dbReference type="NCBI Taxonomy" id="400682"/>
    <lineage>
        <taxon>Eukaryota</taxon>
        <taxon>Metazoa</taxon>
        <taxon>Porifera</taxon>
        <taxon>Demospongiae</taxon>
        <taxon>Heteroscleromorpha</taxon>
        <taxon>Haplosclerida</taxon>
        <taxon>Niphatidae</taxon>
        <taxon>Amphimedon</taxon>
    </lineage>
</organism>
<feature type="chain" id="PRO_5012575561" description="Death domain-containing protein" evidence="1">
    <location>
        <begin position="21"/>
        <end position="425"/>
    </location>
</feature>
<dbReference type="InParanoid" id="A0A1X7U9H5"/>
<reference evidence="3" key="1">
    <citation type="submission" date="2017-05" db="UniProtKB">
        <authorList>
            <consortium name="EnsemblMetazoa"/>
        </authorList>
    </citation>
    <scope>IDENTIFICATION</scope>
</reference>
<sequence length="425" mass="49017">MLIWSWILYCCIFPVCEIVAQKVCHIDPASVLTRRTLDIRDLNEVIALLERHQYNKASYYRLGLRLLLSDNTLRIIEQEHKGQVDRCFTECLASWLRKADNVHNPTIDTLIAALRGIEENAVADNIDRERQTVLNEISILAAHPTLLTSGGPDQTQSAIVNPGVHDLEHRIDQVSMLRDIANKLLNQFGHLVVAVKVSLQSNEIDVDNAKEFIKGRLKRKARVAPNLMPCIDLLKKVKDFKSFFDFLSDYDFIGYLNYKLLKKLSELVNDDKLKQHFFEYEKEYAKLLSAVSFKDLIPLFEKQSDLSPTAPLGLPYVSFKIEKPDSFNNAHEWVLTFKKEFSWSQYAIFKQLRENCVIITYAILPCVFDDVIRDLKDPVILKKLEDKGVTVFELQQEEEKEVVNDKGIAFKEKRKQGSRQTADQQ</sequence>
<dbReference type="AlphaFoldDB" id="A0A1X7U9H5"/>
<evidence type="ECO:0000256" key="1">
    <source>
        <dbReference type="SAM" id="SignalP"/>
    </source>
</evidence>
<dbReference type="PROSITE" id="PS50017">
    <property type="entry name" value="DEATH_DOMAIN"/>
    <property type="match status" value="1"/>
</dbReference>
<name>A0A1X7U9H5_AMPQE</name>
<evidence type="ECO:0000313" key="3">
    <source>
        <dbReference type="EnsemblMetazoa" id="Aqu2.1.24134_001"/>
    </source>
</evidence>
<dbReference type="Gene3D" id="1.10.533.10">
    <property type="entry name" value="Death Domain, Fas"/>
    <property type="match status" value="1"/>
</dbReference>
<dbReference type="CDD" id="cd01670">
    <property type="entry name" value="Death"/>
    <property type="match status" value="1"/>
</dbReference>
<dbReference type="InterPro" id="IPR000488">
    <property type="entry name" value="Death_dom"/>
</dbReference>
<dbReference type="Pfam" id="PF00531">
    <property type="entry name" value="Death"/>
    <property type="match status" value="1"/>
</dbReference>
<protein>
    <recommendedName>
        <fullName evidence="2">Death domain-containing protein</fullName>
    </recommendedName>
</protein>
<accession>A0A1X7U9H5</accession>
<keyword evidence="1" id="KW-0732">Signal</keyword>
<evidence type="ECO:0000259" key="2">
    <source>
        <dbReference type="PROSITE" id="PS50017"/>
    </source>
</evidence>
<dbReference type="OrthoDB" id="304163at2759"/>
<dbReference type="SUPFAM" id="SSF47986">
    <property type="entry name" value="DEATH domain"/>
    <property type="match status" value="1"/>
</dbReference>
<proteinExistence type="predicted"/>
<feature type="domain" description="Death" evidence="2">
    <location>
        <begin position="57"/>
        <end position="130"/>
    </location>
</feature>
<dbReference type="GO" id="GO:0007165">
    <property type="term" value="P:signal transduction"/>
    <property type="evidence" value="ECO:0007669"/>
    <property type="project" value="InterPro"/>
</dbReference>